<sequence length="69" mass="8216">MARDDNRDMERSMDRPEEDRSVDKWADRLMSGGGSMDRAQARQFVRNVYEAAQRDLTERDSQAEYEREE</sequence>
<feature type="compositionally biased region" description="Basic and acidic residues" evidence="1">
    <location>
        <begin position="1"/>
        <end position="27"/>
    </location>
</feature>
<evidence type="ECO:0000313" key="3">
    <source>
        <dbReference type="Proteomes" id="UP001597023"/>
    </source>
</evidence>
<dbReference type="EMBL" id="JBHTEB010000001">
    <property type="protein sequence ID" value="MFD0312946.1"/>
    <property type="molecule type" value="Genomic_DNA"/>
</dbReference>
<dbReference type="RefSeq" id="WP_381604523.1">
    <property type="nucleotide sequence ID" value="NZ_JBHTEB010000001.1"/>
</dbReference>
<evidence type="ECO:0000256" key="1">
    <source>
        <dbReference type="SAM" id="MobiDB-lite"/>
    </source>
</evidence>
<keyword evidence="3" id="KW-1185">Reference proteome</keyword>
<protein>
    <submittedName>
        <fullName evidence="2">Uncharacterized protein</fullName>
    </submittedName>
</protein>
<gene>
    <name evidence="2" type="ORF">ACFQZ6_01600</name>
</gene>
<dbReference type="Proteomes" id="UP001597023">
    <property type="component" value="Unassembled WGS sequence"/>
</dbReference>
<evidence type="ECO:0000313" key="2">
    <source>
        <dbReference type="EMBL" id="MFD0312946.1"/>
    </source>
</evidence>
<proteinExistence type="predicted"/>
<accession>A0ABW2W1K0</accession>
<feature type="region of interest" description="Disordered" evidence="1">
    <location>
        <begin position="1"/>
        <end position="38"/>
    </location>
</feature>
<comment type="caution">
    <text evidence="2">The sequence shown here is derived from an EMBL/GenBank/DDBJ whole genome shotgun (WGS) entry which is preliminary data.</text>
</comment>
<name>A0ABW2W1K0_9ACTN</name>
<reference evidence="3" key="1">
    <citation type="journal article" date="2019" name="Int. J. Syst. Evol. Microbiol.">
        <title>The Global Catalogue of Microorganisms (GCM) 10K type strain sequencing project: providing services to taxonomists for standard genome sequencing and annotation.</title>
        <authorList>
            <consortium name="The Broad Institute Genomics Platform"/>
            <consortium name="The Broad Institute Genome Sequencing Center for Infectious Disease"/>
            <person name="Wu L."/>
            <person name="Ma J."/>
        </authorList>
    </citation>
    <scope>NUCLEOTIDE SEQUENCE [LARGE SCALE GENOMIC DNA]</scope>
    <source>
        <strain evidence="3">CGMCC 4.7400</strain>
    </source>
</reference>
<organism evidence="2 3">
    <name type="scientific">Streptomyces flavalbus</name>
    <dbReference type="NCBI Taxonomy" id="2665155"/>
    <lineage>
        <taxon>Bacteria</taxon>
        <taxon>Bacillati</taxon>
        <taxon>Actinomycetota</taxon>
        <taxon>Actinomycetes</taxon>
        <taxon>Kitasatosporales</taxon>
        <taxon>Streptomycetaceae</taxon>
        <taxon>Streptomyces</taxon>
    </lineage>
</organism>